<dbReference type="Proteomes" id="UP000006565">
    <property type="component" value="Chromosome"/>
</dbReference>
<dbReference type="RefSeq" id="WP_013329806.1">
    <property type="nucleotide sequence ID" value="NC_014507.1"/>
</dbReference>
<dbReference type="Pfam" id="PF09924">
    <property type="entry name" value="LPG_synthase_C"/>
    <property type="match status" value="1"/>
</dbReference>
<organism evidence="2 3">
    <name type="scientific">Methanolacinia petrolearia (strain DSM 11571 / OCM 486 / SEBR 4847)</name>
    <name type="common">Methanoplanus petrolearius</name>
    <dbReference type="NCBI Taxonomy" id="679926"/>
    <lineage>
        <taxon>Archaea</taxon>
        <taxon>Methanobacteriati</taxon>
        <taxon>Methanobacteriota</taxon>
        <taxon>Stenosarchaea group</taxon>
        <taxon>Methanomicrobia</taxon>
        <taxon>Methanomicrobiales</taxon>
        <taxon>Methanomicrobiaceae</taxon>
        <taxon>Methanolacinia</taxon>
    </lineage>
</organism>
<dbReference type="STRING" id="679926.Mpet_1877"/>
<dbReference type="PIRSF" id="PIRSF018688">
    <property type="entry name" value="UCP018688"/>
    <property type="match status" value="1"/>
</dbReference>
<dbReference type="Gene3D" id="3.40.630.30">
    <property type="match status" value="1"/>
</dbReference>
<dbReference type="InterPro" id="IPR016732">
    <property type="entry name" value="UCP018688"/>
</dbReference>
<dbReference type="AlphaFoldDB" id="E1RIN7"/>
<gene>
    <name evidence="2" type="ordered locus">Mpet_1877</name>
</gene>
<sequence length="301" mass="35329">MIDIKDFRDVTLKDKAFFKDFFSKYPSEHSDNTFPTMVCWSEYAHYRFVNVGGAVIISSEIDGDYSFRGPFGEYDNSLLIDTLKLAKEYGTDHAYEIFDKNTFLRVLKYIPKDVIVPERDFFDYVYDTELLADLPGKDFFNIRKQINKFKNKCSYKIEDISEESLESIHKFLIKWCEWKHCEENSVLNYEMSALQYAVDHYKELELSGIIIKNEEDIIALSIYEELNSDNIVVHFEKGLPKCSGSYKIINNETAKKLKGKYKFINRESDLGLPGLREAKMRYHPDHFSKVYVVKAENIPDF</sequence>
<protein>
    <submittedName>
        <fullName evidence="2">Uncharacterized conserved protein UCP018688</fullName>
    </submittedName>
</protein>
<proteinExistence type="predicted"/>
<keyword evidence="3" id="KW-1185">Reference proteome</keyword>
<dbReference type="EMBL" id="CP002117">
    <property type="protein sequence ID" value="ADN36629.1"/>
    <property type="molecule type" value="Genomic_DNA"/>
</dbReference>
<reference evidence="2 3" key="1">
    <citation type="journal article" date="2010" name="Stand. Genomic Sci.">
        <title>Complete genome sequence of Methanoplanus petrolearius type strain (SEBR 4847).</title>
        <authorList>
            <person name="Brambilla E."/>
            <person name="Djao O.D."/>
            <person name="Daligault H."/>
            <person name="Lapidus A."/>
            <person name="Lucas S."/>
            <person name="Hammon N."/>
            <person name="Nolan M."/>
            <person name="Tice H."/>
            <person name="Cheng J.F."/>
            <person name="Han C."/>
            <person name="Tapia R."/>
            <person name="Goodwin L."/>
            <person name="Pitluck S."/>
            <person name="Liolios K."/>
            <person name="Ivanova N."/>
            <person name="Mavromatis K."/>
            <person name="Mikhailova N."/>
            <person name="Pati A."/>
            <person name="Chen A."/>
            <person name="Palaniappan K."/>
            <person name="Land M."/>
            <person name="Hauser L."/>
            <person name="Chang Y.J."/>
            <person name="Jeffries C.D."/>
            <person name="Rohde M."/>
            <person name="Spring S."/>
            <person name="Sikorski J."/>
            <person name="Goker M."/>
            <person name="Woyke T."/>
            <person name="Bristow J."/>
            <person name="Eisen J.A."/>
            <person name="Markowitz V."/>
            <person name="Hugenholtz P."/>
            <person name="Kyrpides N.C."/>
            <person name="Klenk H.P."/>
        </authorList>
    </citation>
    <scope>NUCLEOTIDE SEQUENCE [LARGE SCALE GENOMIC DNA]</scope>
    <source>
        <strain evidence="3">DSM 11571 / OCM 486 / SEBR 4847</strain>
    </source>
</reference>
<evidence type="ECO:0000313" key="2">
    <source>
        <dbReference type="EMBL" id="ADN36629.1"/>
    </source>
</evidence>
<dbReference type="HOGENOM" id="CLU_058411_1_0_2"/>
<evidence type="ECO:0000313" key="3">
    <source>
        <dbReference type="Proteomes" id="UP000006565"/>
    </source>
</evidence>
<accession>E1RIN7</accession>
<feature type="domain" description="Phosphatidylglycerol lysyltransferase C-terminal" evidence="1">
    <location>
        <begin position="24"/>
        <end position="293"/>
    </location>
</feature>
<dbReference type="GeneID" id="9744354"/>
<dbReference type="SUPFAM" id="SSF55729">
    <property type="entry name" value="Acyl-CoA N-acyltransferases (Nat)"/>
    <property type="match status" value="2"/>
</dbReference>
<dbReference type="eggNOG" id="arCOG05191">
    <property type="taxonomic scope" value="Archaea"/>
</dbReference>
<dbReference type="InterPro" id="IPR016181">
    <property type="entry name" value="Acyl_CoA_acyltransferase"/>
</dbReference>
<dbReference type="PANTHER" id="PTHR41373">
    <property type="entry name" value="DUF2156 DOMAIN-CONTAINING PROTEIN"/>
    <property type="match status" value="1"/>
</dbReference>
<dbReference type="InterPro" id="IPR024320">
    <property type="entry name" value="LPG_synthase_C"/>
</dbReference>
<dbReference type="KEGG" id="mpi:Mpet_1877"/>
<evidence type="ECO:0000259" key="1">
    <source>
        <dbReference type="Pfam" id="PF09924"/>
    </source>
</evidence>
<dbReference type="OrthoDB" id="130671at2157"/>
<dbReference type="PANTHER" id="PTHR41373:SF1">
    <property type="entry name" value="PHOSPHATIDYLGLYCEROL LYSYLTRANSFERASE C-TERMINAL DOMAIN-CONTAINING PROTEIN"/>
    <property type="match status" value="1"/>
</dbReference>
<name>E1RIN7_METP4</name>